<evidence type="ECO:0000313" key="4">
    <source>
        <dbReference type="Proteomes" id="UP001164746"/>
    </source>
</evidence>
<evidence type="ECO:0000256" key="1">
    <source>
        <dbReference type="ARBA" id="ARBA00010954"/>
    </source>
</evidence>
<keyword evidence="4" id="KW-1185">Reference proteome</keyword>
<dbReference type="PANTHER" id="PTHR12832:SF11">
    <property type="entry name" value="LD23868P"/>
    <property type="match status" value="1"/>
</dbReference>
<reference evidence="3" key="1">
    <citation type="submission" date="2022-11" db="EMBL/GenBank/DDBJ databases">
        <title>Centuries of genome instability and evolution in soft-shell clam transmissible cancer (bioRxiv).</title>
        <authorList>
            <person name="Hart S.F.M."/>
            <person name="Yonemitsu M.A."/>
            <person name="Giersch R.M."/>
            <person name="Beal B.F."/>
            <person name="Arriagada G."/>
            <person name="Davis B.W."/>
            <person name="Ostrander E.A."/>
            <person name="Goff S.P."/>
            <person name="Metzger M.J."/>
        </authorList>
    </citation>
    <scope>NUCLEOTIDE SEQUENCE</scope>
    <source>
        <strain evidence="3">MELC-2E11</strain>
        <tissue evidence="3">Siphon/mantle</tissue>
    </source>
</reference>
<accession>A0ABY7EIR0</accession>
<dbReference type="EMBL" id="CP111017">
    <property type="protein sequence ID" value="WAR09029.1"/>
    <property type="molecule type" value="Genomic_DNA"/>
</dbReference>
<dbReference type="Pfam" id="PF05794">
    <property type="entry name" value="Tcp11"/>
    <property type="match status" value="1"/>
</dbReference>
<name>A0ABY7EIR0_MYAAR</name>
<protein>
    <submittedName>
        <fullName evidence="3">T11L1-like protein</fullName>
    </submittedName>
</protein>
<organism evidence="3 4">
    <name type="scientific">Mya arenaria</name>
    <name type="common">Soft-shell clam</name>
    <dbReference type="NCBI Taxonomy" id="6604"/>
    <lineage>
        <taxon>Eukaryota</taxon>
        <taxon>Metazoa</taxon>
        <taxon>Spiralia</taxon>
        <taxon>Lophotrochozoa</taxon>
        <taxon>Mollusca</taxon>
        <taxon>Bivalvia</taxon>
        <taxon>Autobranchia</taxon>
        <taxon>Heteroconchia</taxon>
        <taxon>Euheterodonta</taxon>
        <taxon>Imparidentia</taxon>
        <taxon>Neoheterodontei</taxon>
        <taxon>Myida</taxon>
        <taxon>Myoidea</taxon>
        <taxon>Myidae</taxon>
        <taxon>Mya</taxon>
    </lineage>
</organism>
<gene>
    <name evidence="3" type="ORF">MAR_018987</name>
</gene>
<proteinExistence type="inferred from homology"/>
<feature type="region of interest" description="Disordered" evidence="2">
    <location>
        <begin position="1"/>
        <end position="57"/>
    </location>
</feature>
<evidence type="ECO:0000256" key="2">
    <source>
        <dbReference type="SAM" id="MobiDB-lite"/>
    </source>
</evidence>
<dbReference type="Proteomes" id="UP001164746">
    <property type="component" value="Chromosome 6"/>
</dbReference>
<dbReference type="PANTHER" id="PTHR12832">
    <property type="entry name" value="TESTIS-SPECIFIC PROTEIN PBS13 T-COMPLEX 11"/>
    <property type="match status" value="1"/>
</dbReference>
<sequence length="488" mass="55118">MAEGGENPDKIEDSLSAGNEEVDTNDKPIDLSSSAGQKRLRLQQSPTSNQTPFMVPPSPPRFVSLDELMEAASGVKNMSLCHEIAVDANFEIKKVEPPKNSLEGQVKEIIHKAFWDAFEAKISEDPPDFSHTVVLIKEVKEMLMSLLLPQHNRIKAQVEEVLDTDLIQQKLDNDAFDIYYYADYVINLMAKLCAPARDDRIAKIKEMKNVVPLFKEILEVLDVMKMDLANFTIQQMRPYIQQQSVDYERIKFEEFCEKQRETALPGGENQASLATPAAILNGAYMEVLEWDLNRLFPETLVLDQGRLMSMRDQTQRITMVTSVLLVTYNTVGQSIQGVNDLKVKLKDEIRTLLDADEGQDRSSCLAGIAEQVTKNVLEFHLAHSFPTMADTQQRTLKGQITGLADNENPVINLMGKRILSFIQSALFSRHAEPLKLPVGMSVMEQELSQLCGQFLRIISHNRAVFSQYYTDIINDLLERHKDLSPVSS</sequence>
<dbReference type="InterPro" id="IPR008862">
    <property type="entry name" value="Tcp11"/>
</dbReference>
<feature type="compositionally biased region" description="Polar residues" evidence="2">
    <location>
        <begin position="31"/>
        <end position="52"/>
    </location>
</feature>
<comment type="similarity">
    <text evidence="1">Belongs to the TCP11 family.</text>
</comment>
<evidence type="ECO:0000313" key="3">
    <source>
        <dbReference type="EMBL" id="WAR09029.1"/>
    </source>
</evidence>